<reference evidence="2 3" key="1">
    <citation type="submission" date="2021-04" db="EMBL/GenBank/DDBJ databases">
        <authorList>
            <person name="De Guttry C."/>
            <person name="Zahm M."/>
            <person name="Klopp C."/>
            <person name="Cabau C."/>
            <person name="Louis A."/>
            <person name="Berthelot C."/>
            <person name="Parey E."/>
            <person name="Roest Crollius H."/>
            <person name="Montfort J."/>
            <person name="Robinson-Rechavi M."/>
            <person name="Bucao C."/>
            <person name="Bouchez O."/>
            <person name="Gislard M."/>
            <person name="Lluch J."/>
            <person name="Milhes M."/>
            <person name="Lampietro C."/>
            <person name="Lopez Roques C."/>
            <person name="Donnadieu C."/>
            <person name="Braasch I."/>
            <person name="Desvignes T."/>
            <person name="Postlethwait J."/>
            <person name="Bobe J."/>
            <person name="Wedekind C."/>
            <person name="Guiguen Y."/>
        </authorList>
    </citation>
    <scope>NUCLEOTIDE SEQUENCE [LARGE SCALE GENOMIC DNA]</scope>
    <source>
        <strain evidence="2">Cs_M1</strain>
        <tissue evidence="2">Blood</tissue>
    </source>
</reference>
<keyword evidence="3" id="KW-1185">Reference proteome</keyword>
<proteinExistence type="predicted"/>
<comment type="caution">
    <text evidence="2">The sequence shown here is derived from an EMBL/GenBank/DDBJ whole genome shotgun (WGS) entry which is preliminary data.</text>
</comment>
<feature type="region of interest" description="Disordered" evidence="1">
    <location>
        <begin position="1"/>
        <end position="84"/>
    </location>
</feature>
<evidence type="ECO:0000313" key="2">
    <source>
        <dbReference type="EMBL" id="KAK6320309.1"/>
    </source>
</evidence>
<dbReference type="Proteomes" id="UP001356427">
    <property type="component" value="Unassembled WGS sequence"/>
</dbReference>
<name>A0AAN8M1E0_9TELE</name>
<accession>A0AAN8M1E0</accession>
<dbReference type="AlphaFoldDB" id="A0AAN8M1E0"/>
<feature type="compositionally biased region" description="Basic and acidic residues" evidence="1">
    <location>
        <begin position="59"/>
        <end position="69"/>
    </location>
</feature>
<sequence>MGSAVSQQANEVVEPSKPSPSPAEISVGETSSPSSFIPPAIIVTAPSKEDLYAQPPTKSIEEANKEPRPSRQPICVGRAITNKA</sequence>
<feature type="compositionally biased region" description="Polar residues" evidence="1">
    <location>
        <begin position="1"/>
        <end position="10"/>
    </location>
</feature>
<organism evidence="2 3">
    <name type="scientific">Coregonus suidteri</name>
    <dbReference type="NCBI Taxonomy" id="861788"/>
    <lineage>
        <taxon>Eukaryota</taxon>
        <taxon>Metazoa</taxon>
        <taxon>Chordata</taxon>
        <taxon>Craniata</taxon>
        <taxon>Vertebrata</taxon>
        <taxon>Euteleostomi</taxon>
        <taxon>Actinopterygii</taxon>
        <taxon>Neopterygii</taxon>
        <taxon>Teleostei</taxon>
        <taxon>Protacanthopterygii</taxon>
        <taxon>Salmoniformes</taxon>
        <taxon>Salmonidae</taxon>
        <taxon>Coregoninae</taxon>
        <taxon>Coregonus</taxon>
    </lineage>
</organism>
<protein>
    <submittedName>
        <fullName evidence="2">Uncharacterized protein</fullName>
    </submittedName>
</protein>
<dbReference type="EMBL" id="JAGTTL010000007">
    <property type="protein sequence ID" value="KAK6320309.1"/>
    <property type="molecule type" value="Genomic_DNA"/>
</dbReference>
<gene>
    <name evidence="2" type="ORF">J4Q44_G00094160</name>
</gene>
<feature type="compositionally biased region" description="Low complexity" evidence="1">
    <location>
        <begin position="31"/>
        <end position="42"/>
    </location>
</feature>
<evidence type="ECO:0000313" key="3">
    <source>
        <dbReference type="Proteomes" id="UP001356427"/>
    </source>
</evidence>
<evidence type="ECO:0000256" key="1">
    <source>
        <dbReference type="SAM" id="MobiDB-lite"/>
    </source>
</evidence>